<evidence type="ECO:0000259" key="4">
    <source>
        <dbReference type="Pfam" id="PF01648"/>
    </source>
</evidence>
<dbReference type="SUPFAM" id="SSF56214">
    <property type="entry name" value="4'-phosphopantetheinyl transferase"/>
    <property type="match status" value="2"/>
</dbReference>
<proteinExistence type="inferred from homology"/>
<evidence type="ECO:0000313" key="6">
    <source>
        <dbReference type="Proteomes" id="UP001589608"/>
    </source>
</evidence>
<dbReference type="GO" id="GO:0016740">
    <property type="term" value="F:transferase activity"/>
    <property type="evidence" value="ECO:0007669"/>
    <property type="project" value="UniProtKB-KW"/>
</dbReference>
<dbReference type="Pfam" id="PF01648">
    <property type="entry name" value="ACPS"/>
    <property type="match status" value="1"/>
</dbReference>
<dbReference type="PANTHER" id="PTHR12215">
    <property type="entry name" value="PHOSPHOPANTETHEINE TRANSFERASE"/>
    <property type="match status" value="1"/>
</dbReference>
<gene>
    <name evidence="5" type="ORF">ACFFTR_10130</name>
</gene>
<name>A0ABV5M3L9_9ACTN</name>
<dbReference type="Gene3D" id="3.90.470.20">
    <property type="entry name" value="4'-phosphopantetheinyl transferase domain"/>
    <property type="match status" value="1"/>
</dbReference>
<sequence>MRTLLDGRPAASHSVAPGIHVAIARAGDTAAGGHDPAAARAAQSLAARALLRGLLAQVAGPAAAALPVAATDNGRPYLPDRPDLGVSLSHDGGWVAVAVGVDAAVGVDVQLPAPVTPALIRRCCTPDAARVLDALPTLDRDLAFAWIWTVQEACVKAEGTGLAGRPWTVPVPVDGHHGTWRGYRWHSLRDRAGPPLSCAHRPLQDTASAERSTSERENR</sequence>
<evidence type="ECO:0000256" key="2">
    <source>
        <dbReference type="ARBA" id="ARBA00022679"/>
    </source>
</evidence>
<evidence type="ECO:0000313" key="5">
    <source>
        <dbReference type="EMBL" id="MFB9443441.1"/>
    </source>
</evidence>
<reference evidence="5 6" key="1">
    <citation type="submission" date="2024-09" db="EMBL/GenBank/DDBJ databases">
        <authorList>
            <person name="Sun Q."/>
            <person name="Mori K."/>
        </authorList>
    </citation>
    <scope>NUCLEOTIDE SEQUENCE [LARGE SCALE GENOMIC DNA]</scope>
    <source>
        <strain evidence="5 6">JCM 3307</strain>
    </source>
</reference>
<evidence type="ECO:0000256" key="1">
    <source>
        <dbReference type="ARBA" id="ARBA00010990"/>
    </source>
</evidence>
<dbReference type="Proteomes" id="UP001589608">
    <property type="component" value="Unassembled WGS sequence"/>
</dbReference>
<protein>
    <submittedName>
        <fullName evidence="5">4'-phosphopantetheinyl transferase family protein</fullName>
    </submittedName>
</protein>
<feature type="domain" description="4'-phosphopantetheinyl transferase" evidence="4">
    <location>
        <begin position="104"/>
        <end position="163"/>
    </location>
</feature>
<keyword evidence="2 5" id="KW-0808">Transferase</keyword>
<dbReference type="PANTHER" id="PTHR12215:SF15">
    <property type="entry name" value="4'-PHOSPHOPANTETHEINYL TRANSFERASE SUPERFAMILY-RELATED"/>
    <property type="match status" value="1"/>
</dbReference>
<keyword evidence="6" id="KW-1185">Reference proteome</keyword>
<evidence type="ECO:0000256" key="3">
    <source>
        <dbReference type="SAM" id="MobiDB-lite"/>
    </source>
</evidence>
<comment type="similarity">
    <text evidence="1">Belongs to the P-Pant transferase superfamily. Gsp/Sfp/HetI/AcpT family.</text>
</comment>
<dbReference type="InterPro" id="IPR050559">
    <property type="entry name" value="P-Pant_transferase_sf"/>
</dbReference>
<dbReference type="EMBL" id="JBHMCA010000021">
    <property type="protein sequence ID" value="MFB9443441.1"/>
    <property type="molecule type" value="Genomic_DNA"/>
</dbReference>
<dbReference type="InterPro" id="IPR008278">
    <property type="entry name" value="4-PPantetheinyl_Trfase_dom"/>
</dbReference>
<dbReference type="RefSeq" id="WP_223095440.1">
    <property type="nucleotide sequence ID" value="NZ_CP061913.1"/>
</dbReference>
<organism evidence="5 6">
    <name type="scientific">Dactylosporangium vinaceum</name>
    <dbReference type="NCBI Taxonomy" id="53362"/>
    <lineage>
        <taxon>Bacteria</taxon>
        <taxon>Bacillati</taxon>
        <taxon>Actinomycetota</taxon>
        <taxon>Actinomycetes</taxon>
        <taxon>Micromonosporales</taxon>
        <taxon>Micromonosporaceae</taxon>
        <taxon>Dactylosporangium</taxon>
    </lineage>
</organism>
<dbReference type="InterPro" id="IPR037143">
    <property type="entry name" value="4-PPantetheinyl_Trfase_dom_sf"/>
</dbReference>
<accession>A0ABV5M3L9</accession>
<comment type="caution">
    <text evidence="5">The sequence shown here is derived from an EMBL/GenBank/DDBJ whole genome shotgun (WGS) entry which is preliminary data.</text>
</comment>
<feature type="region of interest" description="Disordered" evidence="3">
    <location>
        <begin position="196"/>
        <end position="219"/>
    </location>
</feature>